<dbReference type="PANTHER" id="PTHR43212">
    <property type="entry name" value="QUERCETIN 2,3-DIOXYGENASE"/>
    <property type="match status" value="1"/>
</dbReference>
<dbReference type="InterPro" id="IPR012093">
    <property type="entry name" value="Pirin"/>
</dbReference>
<dbReference type="Pfam" id="PF17954">
    <property type="entry name" value="Pirin_C_2"/>
    <property type="match status" value="1"/>
</dbReference>
<dbReference type="InterPro" id="IPR011051">
    <property type="entry name" value="RmlC_Cupin_sf"/>
</dbReference>
<organism evidence="5 6">
    <name type="scientific">Ambispora leptoticha</name>
    <dbReference type="NCBI Taxonomy" id="144679"/>
    <lineage>
        <taxon>Eukaryota</taxon>
        <taxon>Fungi</taxon>
        <taxon>Fungi incertae sedis</taxon>
        <taxon>Mucoromycota</taxon>
        <taxon>Glomeromycotina</taxon>
        <taxon>Glomeromycetes</taxon>
        <taxon>Archaeosporales</taxon>
        <taxon>Ambisporaceae</taxon>
        <taxon>Ambispora</taxon>
    </lineage>
</organism>
<evidence type="ECO:0000259" key="3">
    <source>
        <dbReference type="Pfam" id="PF02678"/>
    </source>
</evidence>
<dbReference type="Pfam" id="PF02678">
    <property type="entry name" value="Pirin"/>
    <property type="match status" value="1"/>
</dbReference>
<comment type="caution">
    <text evidence="5">The sequence shown here is derived from an EMBL/GenBank/DDBJ whole genome shotgun (WGS) entry which is preliminary data.</text>
</comment>
<dbReference type="InterPro" id="IPR014710">
    <property type="entry name" value="RmlC-like_jellyroll"/>
</dbReference>
<evidence type="ECO:0000256" key="2">
    <source>
        <dbReference type="RuleBase" id="RU003457"/>
    </source>
</evidence>
<feature type="domain" description="Quercetin 2,3-dioxygenase C-terminal cupin" evidence="4">
    <location>
        <begin position="156"/>
        <end position="224"/>
    </location>
</feature>
<dbReference type="AlphaFoldDB" id="A0A9N8VKC2"/>
<dbReference type="CDD" id="cd02910">
    <property type="entry name" value="cupin_Yhhw_N"/>
    <property type="match status" value="1"/>
</dbReference>
<evidence type="ECO:0000313" key="6">
    <source>
        <dbReference type="Proteomes" id="UP000789508"/>
    </source>
</evidence>
<dbReference type="EMBL" id="CAJVPS010000116">
    <property type="protein sequence ID" value="CAG8453935.1"/>
    <property type="molecule type" value="Genomic_DNA"/>
</dbReference>
<keyword evidence="6" id="KW-1185">Reference proteome</keyword>
<dbReference type="PANTHER" id="PTHR43212:SF3">
    <property type="entry name" value="QUERCETIN 2,3-DIOXYGENASE"/>
    <property type="match status" value="1"/>
</dbReference>
<feature type="domain" description="Pirin N-terminal" evidence="3">
    <location>
        <begin position="14"/>
        <end position="122"/>
    </location>
</feature>
<dbReference type="OrthoDB" id="10261807at2759"/>
<evidence type="ECO:0000313" key="5">
    <source>
        <dbReference type="EMBL" id="CAG8453935.1"/>
    </source>
</evidence>
<dbReference type="InterPro" id="IPR041602">
    <property type="entry name" value="Quercetinase_C"/>
</dbReference>
<dbReference type="Gene3D" id="2.60.120.10">
    <property type="entry name" value="Jelly Rolls"/>
    <property type="match status" value="2"/>
</dbReference>
<evidence type="ECO:0000259" key="4">
    <source>
        <dbReference type="Pfam" id="PF17954"/>
    </source>
</evidence>
<feature type="non-terminal residue" evidence="5">
    <location>
        <position position="1"/>
    </location>
</feature>
<evidence type="ECO:0000256" key="1">
    <source>
        <dbReference type="ARBA" id="ARBA00008416"/>
    </source>
</evidence>
<comment type="similarity">
    <text evidence="1 2">Belongs to the pirin family.</text>
</comment>
<proteinExistence type="inferred from homology"/>
<protein>
    <submittedName>
        <fullName evidence="5">12711_t:CDS:1</fullName>
    </submittedName>
</protein>
<sequence>MPVKIVARRSEDRGYANHGWLDTHHTFSFASYYDSQFQGLGSLRVINEDKVEPQSGFGTHSHREFEIFSYIISGELEHRDSIGNVEILKRGDVQFTTAGTGISHSEYNVHPSLPVHFLQIWVKPDTARLTPEYHTKSLTDNEKTNSLVHIIAPASNNNSSTIGIHTDFNMYASILEPDHSVKHVVQGEGNTGRRLYVHLTNVGGQIKVLGKELLKQGDGAFLTDALPGEEILFENVGVLIHNFGLNLG</sequence>
<dbReference type="Proteomes" id="UP000789508">
    <property type="component" value="Unassembled WGS sequence"/>
</dbReference>
<reference evidence="5" key="1">
    <citation type="submission" date="2021-06" db="EMBL/GenBank/DDBJ databases">
        <authorList>
            <person name="Kallberg Y."/>
            <person name="Tangrot J."/>
            <person name="Rosling A."/>
        </authorList>
    </citation>
    <scope>NUCLEOTIDE SEQUENCE</scope>
    <source>
        <strain evidence="5">FL130A</strain>
    </source>
</reference>
<dbReference type="InterPro" id="IPR003829">
    <property type="entry name" value="Pirin_N_dom"/>
</dbReference>
<name>A0A9N8VKC2_9GLOM</name>
<gene>
    <name evidence="5" type="ORF">ALEPTO_LOCUS1169</name>
</gene>
<dbReference type="SUPFAM" id="SSF51182">
    <property type="entry name" value="RmlC-like cupins"/>
    <property type="match status" value="1"/>
</dbReference>
<accession>A0A9N8VKC2</accession>